<dbReference type="OrthoDB" id="5344510at2"/>
<name>A0A1B1U745_9HELI</name>
<dbReference type="RefSeq" id="WP_066341351.1">
    <property type="nucleotide sequence ID" value="NZ_CP016503.1"/>
</dbReference>
<dbReference type="GO" id="GO:0046872">
    <property type="term" value="F:metal ion binding"/>
    <property type="evidence" value="ECO:0007669"/>
    <property type="project" value="UniProtKB-KW"/>
</dbReference>
<dbReference type="InterPro" id="IPR001303">
    <property type="entry name" value="Aldolase_II/adducin_N"/>
</dbReference>
<proteinExistence type="predicted"/>
<dbReference type="GO" id="GO:0016832">
    <property type="term" value="F:aldehyde-lyase activity"/>
    <property type="evidence" value="ECO:0007669"/>
    <property type="project" value="TreeGrafter"/>
</dbReference>
<dbReference type="Gene3D" id="3.40.225.10">
    <property type="entry name" value="Class II aldolase/adducin N-terminal domain"/>
    <property type="match status" value="1"/>
</dbReference>
<keyword evidence="2" id="KW-0456">Lyase</keyword>
<organism evidence="4 5">
    <name type="scientific">Helicobacter enhydrae</name>
    <dbReference type="NCBI Taxonomy" id="222136"/>
    <lineage>
        <taxon>Bacteria</taxon>
        <taxon>Pseudomonadati</taxon>
        <taxon>Campylobacterota</taxon>
        <taxon>Epsilonproteobacteria</taxon>
        <taxon>Campylobacterales</taxon>
        <taxon>Helicobacteraceae</taxon>
        <taxon>Helicobacter</taxon>
    </lineage>
</organism>
<evidence type="ECO:0000256" key="1">
    <source>
        <dbReference type="ARBA" id="ARBA00022723"/>
    </source>
</evidence>
<dbReference type="GO" id="GO:0019323">
    <property type="term" value="P:pentose catabolic process"/>
    <property type="evidence" value="ECO:0007669"/>
    <property type="project" value="TreeGrafter"/>
</dbReference>
<reference evidence="5" key="1">
    <citation type="submission" date="2016-07" db="EMBL/GenBank/DDBJ databases">
        <authorList>
            <person name="Florea S."/>
            <person name="Webb J.S."/>
            <person name="Jaromczyk J."/>
            <person name="Schardl C.L."/>
        </authorList>
    </citation>
    <scope>NUCLEOTIDE SEQUENCE [LARGE SCALE GENOMIC DNA]</scope>
    <source>
        <strain evidence="5">MIT 01-6242</strain>
    </source>
</reference>
<keyword evidence="5" id="KW-1185">Reference proteome</keyword>
<dbReference type="Pfam" id="PF00596">
    <property type="entry name" value="Aldolase_II"/>
    <property type="match status" value="1"/>
</dbReference>
<dbReference type="GO" id="GO:0005829">
    <property type="term" value="C:cytosol"/>
    <property type="evidence" value="ECO:0007669"/>
    <property type="project" value="TreeGrafter"/>
</dbReference>
<dbReference type="InterPro" id="IPR036409">
    <property type="entry name" value="Aldolase_II/adducin_N_sf"/>
</dbReference>
<gene>
    <name evidence="4" type="ORF">BBW65_06815</name>
</gene>
<dbReference type="InterPro" id="IPR050197">
    <property type="entry name" value="Aldolase_class_II_sugar_metab"/>
</dbReference>
<protein>
    <recommendedName>
        <fullName evidence="3">Class II aldolase/adducin N-terminal domain-containing protein</fullName>
    </recommendedName>
</protein>
<keyword evidence="1" id="KW-0479">Metal-binding</keyword>
<dbReference type="SUPFAM" id="SSF53639">
    <property type="entry name" value="AraD/HMP-PK domain-like"/>
    <property type="match status" value="1"/>
</dbReference>
<dbReference type="NCBIfam" id="NF004492">
    <property type="entry name" value="PRK05834.1"/>
    <property type="match status" value="1"/>
</dbReference>
<evidence type="ECO:0000313" key="4">
    <source>
        <dbReference type="EMBL" id="ANV98522.1"/>
    </source>
</evidence>
<dbReference type="SMART" id="SM01007">
    <property type="entry name" value="Aldolase_II"/>
    <property type="match status" value="1"/>
</dbReference>
<dbReference type="AlphaFoldDB" id="A0A1B1U745"/>
<sequence>MSAHFNDIDQKLVSAMREVSLSMFRKNFFGIFHGSISARLTYNQFVINRRQAVFDNINQHSLIVLNTQPDYRWNEASVDATIHSQIYQQYKNAKFIAYAMPPHSVAYSLKHDKIHPIDFFGKQILGDEIEIWDPQNYDTWYQRASQEISAHIAKNNKKFLVVKGYGVYAFDRDLHALAKKIALVENTCKILHLMQNAMIE</sequence>
<evidence type="ECO:0000313" key="5">
    <source>
        <dbReference type="Proteomes" id="UP000092884"/>
    </source>
</evidence>
<dbReference type="Proteomes" id="UP000092884">
    <property type="component" value="Chromosome"/>
</dbReference>
<dbReference type="PANTHER" id="PTHR22789">
    <property type="entry name" value="FUCULOSE PHOSPHATE ALDOLASE"/>
    <property type="match status" value="1"/>
</dbReference>
<evidence type="ECO:0000259" key="3">
    <source>
        <dbReference type="SMART" id="SM01007"/>
    </source>
</evidence>
<accession>A0A1B1U745</accession>
<dbReference type="KEGG" id="het:BBW65_06815"/>
<evidence type="ECO:0000256" key="2">
    <source>
        <dbReference type="ARBA" id="ARBA00023239"/>
    </source>
</evidence>
<dbReference type="PANTHER" id="PTHR22789:SF0">
    <property type="entry name" value="3-OXO-TETRONATE 4-PHOSPHATE DECARBOXYLASE-RELATED"/>
    <property type="match status" value="1"/>
</dbReference>
<dbReference type="EMBL" id="CP016503">
    <property type="protein sequence ID" value="ANV98522.1"/>
    <property type="molecule type" value="Genomic_DNA"/>
</dbReference>
<feature type="domain" description="Class II aldolase/adducin N-terminal" evidence="3">
    <location>
        <begin position="14"/>
        <end position="192"/>
    </location>
</feature>
<dbReference type="STRING" id="222136.BBW65_06815"/>